<keyword evidence="3" id="KW-1185">Reference proteome</keyword>
<keyword evidence="1" id="KW-1133">Transmembrane helix</keyword>
<dbReference type="InterPro" id="IPR009325">
    <property type="entry name" value="DUF983"/>
</dbReference>
<keyword evidence="1" id="KW-0472">Membrane</keyword>
<accession>A0ABQ3E039</accession>
<feature type="transmembrane region" description="Helical" evidence="1">
    <location>
        <begin position="88"/>
        <end position="110"/>
    </location>
</feature>
<comment type="caution">
    <text evidence="2">The sequence shown here is derived from an EMBL/GenBank/DDBJ whole genome shotgun (WGS) entry which is preliminary data.</text>
</comment>
<dbReference type="Proteomes" id="UP000637980">
    <property type="component" value="Unassembled WGS sequence"/>
</dbReference>
<evidence type="ECO:0000313" key="2">
    <source>
        <dbReference type="EMBL" id="GHB21964.1"/>
    </source>
</evidence>
<feature type="transmembrane region" description="Helical" evidence="1">
    <location>
        <begin position="62"/>
        <end position="82"/>
    </location>
</feature>
<sequence length="131" mass="14348">MREKKKTKPYLGLTANPFSAGLRGKCPRCGKGPLFQGLLKLRKSCSNCGLAYDFADSGDGPAVFSTLILGFLLLGGVLLVEFRYEPPLWLHLVIWVPVTVVFSVALLRVLKGLLIALQYWNNAAPGELDDL</sequence>
<keyword evidence="1" id="KW-0812">Transmembrane</keyword>
<evidence type="ECO:0000256" key="1">
    <source>
        <dbReference type="SAM" id="Phobius"/>
    </source>
</evidence>
<evidence type="ECO:0000313" key="3">
    <source>
        <dbReference type="Proteomes" id="UP000637980"/>
    </source>
</evidence>
<organism evidence="2 3">
    <name type="scientific">Pseudovibrio japonicus</name>
    <dbReference type="NCBI Taxonomy" id="366534"/>
    <lineage>
        <taxon>Bacteria</taxon>
        <taxon>Pseudomonadati</taxon>
        <taxon>Pseudomonadota</taxon>
        <taxon>Alphaproteobacteria</taxon>
        <taxon>Hyphomicrobiales</taxon>
        <taxon>Stappiaceae</taxon>
        <taxon>Pseudovibrio</taxon>
    </lineage>
</organism>
<dbReference type="EMBL" id="BMXE01000001">
    <property type="protein sequence ID" value="GHB21964.1"/>
    <property type="molecule type" value="Genomic_DNA"/>
</dbReference>
<dbReference type="Pfam" id="PF06170">
    <property type="entry name" value="DUF983"/>
    <property type="match status" value="1"/>
</dbReference>
<reference evidence="3" key="1">
    <citation type="journal article" date="2019" name="Int. J. Syst. Evol. Microbiol.">
        <title>The Global Catalogue of Microorganisms (GCM) 10K type strain sequencing project: providing services to taxonomists for standard genome sequencing and annotation.</title>
        <authorList>
            <consortium name="The Broad Institute Genomics Platform"/>
            <consortium name="The Broad Institute Genome Sequencing Center for Infectious Disease"/>
            <person name="Wu L."/>
            <person name="Ma J."/>
        </authorList>
    </citation>
    <scope>NUCLEOTIDE SEQUENCE [LARGE SCALE GENOMIC DNA]</scope>
    <source>
        <strain evidence="3">KCTC 12861</strain>
    </source>
</reference>
<protein>
    <submittedName>
        <fullName evidence="2">Membrane protein</fullName>
    </submittedName>
</protein>
<gene>
    <name evidence="2" type="ORF">GCM10007094_07610</name>
</gene>
<dbReference type="RefSeq" id="WP_189435400.1">
    <property type="nucleotide sequence ID" value="NZ_BMXE01000001.1"/>
</dbReference>
<proteinExistence type="predicted"/>
<name>A0ABQ3E039_9HYPH</name>